<dbReference type="GO" id="GO:0000460">
    <property type="term" value="P:maturation of 5.8S rRNA"/>
    <property type="evidence" value="ECO:0000318"/>
    <property type="project" value="GO_Central"/>
</dbReference>
<reference evidence="1 2" key="1">
    <citation type="journal article" date="2008" name="Nature">
        <title>The Trichoplax genome and the nature of placozoans.</title>
        <authorList>
            <person name="Srivastava M."/>
            <person name="Begovic E."/>
            <person name="Chapman J."/>
            <person name="Putnam N.H."/>
            <person name="Hellsten U."/>
            <person name="Kawashima T."/>
            <person name="Kuo A."/>
            <person name="Mitros T."/>
            <person name="Salamov A."/>
            <person name="Carpenter M.L."/>
            <person name="Signorovitch A.Y."/>
            <person name="Moreno M.A."/>
            <person name="Kamm K."/>
            <person name="Grimwood J."/>
            <person name="Schmutz J."/>
            <person name="Shapiro H."/>
            <person name="Grigoriev I.V."/>
            <person name="Buss L.W."/>
            <person name="Schierwater B."/>
            <person name="Dellaporta S.L."/>
            <person name="Rokhsar D.S."/>
        </authorList>
    </citation>
    <scope>NUCLEOTIDE SEQUENCE [LARGE SCALE GENOMIC DNA]</scope>
    <source>
        <strain evidence="1 2">Grell-BS-1999</strain>
    </source>
</reference>
<dbReference type="eggNOG" id="KOG2425">
    <property type="taxonomic scope" value="Eukaryota"/>
</dbReference>
<dbReference type="GO" id="GO:0090730">
    <property type="term" value="C:Las1 complex"/>
    <property type="evidence" value="ECO:0007669"/>
    <property type="project" value="InterPro"/>
</dbReference>
<dbReference type="Pfam" id="PF04031">
    <property type="entry name" value="Las1"/>
    <property type="match status" value="1"/>
</dbReference>
<dbReference type="RefSeq" id="XP_002112343.1">
    <property type="nucleotide sequence ID" value="XM_002112307.1"/>
</dbReference>
<dbReference type="GO" id="GO:0000470">
    <property type="term" value="P:maturation of LSU-rRNA"/>
    <property type="evidence" value="ECO:0000318"/>
    <property type="project" value="GO_Central"/>
</dbReference>
<dbReference type="PANTHER" id="PTHR15002">
    <property type="entry name" value="RIBOSOMAL BIOGENESIS PROTEIN LAS1L"/>
    <property type="match status" value="1"/>
</dbReference>
<dbReference type="STRING" id="10228.B3RXM4"/>
<dbReference type="GO" id="GO:0004519">
    <property type="term" value="F:endonuclease activity"/>
    <property type="evidence" value="ECO:0007669"/>
    <property type="project" value="InterPro"/>
</dbReference>
<dbReference type="PANTHER" id="PTHR15002:SF0">
    <property type="entry name" value="RIBOSOMAL BIOGENESIS PROTEIN LAS1L"/>
    <property type="match status" value="1"/>
</dbReference>
<name>B3RXM4_TRIAD</name>
<dbReference type="Proteomes" id="UP000009022">
    <property type="component" value="Unassembled WGS sequence"/>
</dbReference>
<organism evidence="1 2">
    <name type="scientific">Trichoplax adhaerens</name>
    <name type="common">Trichoplax reptans</name>
    <dbReference type="NCBI Taxonomy" id="10228"/>
    <lineage>
        <taxon>Eukaryota</taxon>
        <taxon>Metazoa</taxon>
        <taxon>Placozoa</taxon>
        <taxon>Uniplacotomia</taxon>
        <taxon>Trichoplacea</taxon>
        <taxon>Trichoplacidae</taxon>
        <taxon>Trichoplax</taxon>
    </lineage>
</organism>
<dbReference type="GO" id="GO:0005634">
    <property type="term" value="C:nucleus"/>
    <property type="evidence" value="ECO:0000318"/>
    <property type="project" value="GO_Central"/>
</dbReference>
<protein>
    <recommendedName>
        <fullName evidence="3">Las1-like protein</fullName>
    </recommendedName>
</protein>
<dbReference type="EMBL" id="DS985245">
    <property type="protein sequence ID" value="EDV24453.1"/>
    <property type="molecule type" value="Genomic_DNA"/>
</dbReference>
<dbReference type="GeneID" id="6753556"/>
<evidence type="ECO:0000313" key="2">
    <source>
        <dbReference type="Proteomes" id="UP000009022"/>
    </source>
</evidence>
<dbReference type="HOGENOM" id="CLU_031483_0_0_1"/>
<evidence type="ECO:0008006" key="3">
    <source>
        <dbReference type="Google" id="ProtNLM"/>
    </source>
</evidence>
<accession>B3RXM4</accession>
<dbReference type="CTD" id="6753556"/>
<gene>
    <name evidence="1" type="ORF">TRIADDRAFT_56260</name>
</gene>
<dbReference type="PhylomeDB" id="B3RXM4"/>
<dbReference type="KEGG" id="tad:TRIADDRAFT_56260"/>
<dbReference type="InParanoid" id="B3RXM4"/>
<evidence type="ECO:0000313" key="1">
    <source>
        <dbReference type="EMBL" id="EDV24453.1"/>
    </source>
</evidence>
<dbReference type="OMA" id="AIECTIM"/>
<dbReference type="AlphaFoldDB" id="B3RXM4"/>
<keyword evidence="2" id="KW-1185">Reference proteome</keyword>
<proteinExistence type="predicted"/>
<dbReference type="OrthoDB" id="10263222at2759"/>
<sequence length="446" mass="52356">MEAQQTAATVRLTFPNDRLVGWRDKQEWLQVFNWLFSNEWSLQERGIERVAAWKSKRNEKLPLAIECTIMLIRAYLNDVYQLVDPLSARLTYSMSLVRFINSMTDLMQNKLYARPISYLANTIGLPDWLVDVRHEATHAGLPSLDVLRTACNVALDWLRTQYWESQLVSFQETEDFIAQSLEKYWLEQVEVVISKSKKKKRTSPTAISLINKIKKRVTCDDIIETMIPMLTKSDFFIPTLANLKRLNLDHTRLNCKATHKESTLPDELIYVWEPMLLELQTAFQMFLPHLITEILTQLDEENEDGNPSRAFIITAWIRYIFNQISEGKFIINGSLPIWWTVLKTILRFPDLLSLEITKRLFQLLNPEPNEKFKQQIVNLISIYLRTRQTDTTEDNQIHTDKEEYTPNQLTDIWKTNTNKLLNNECSHFRSWKRCEGNYTSPQLSSN</sequence>
<dbReference type="InterPro" id="IPR007174">
    <property type="entry name" value="Las1"/>
</dbReference>